<dbReference type="Pfam" id="PF01794">
    <property type="entry name" value="Ferric_reduct"/>
    <property type="match status" value="1"/>
</dbReference>
<evidence type="ECO:0000259" key="6">
    <source>
        <dbReference type="Pfam" id="PF01794"/>
    </source>
</evidence>
<feature type="transmembrane region" description="Helical" evidence="5">
    <location>
        <begin position="54"/>
        <end position="72"/>
    </location>
</feature>
<gene>
    <name evidence="7" type="ORF">RQP52_29570</name>
</gene>
<organism evidence="7 8">
    <name type="scientific">Paenibacillus violae</name>
    <dbReference type="NCBI Taxonomy" id="3077234"/>
    <lineage>
        <taxon>Bacteria</taxon>
        <taxon>Bacillati</taxon>
        <taxon>Bacillota</taxon>
        <taxon>Bacilli</taxon>
        <taxon>Bacillales</taxon>
        <taxon>Paenibacillaceae</taxon>
        <taxon>Paenibacillus</taxon>
    </lineage>
</organism>
<feature type="transmembrane region" description="Helical" evidence="5">
    <location>
        <begin position="152"/>
        <end position="175"/>
    </location>
</feature>
<feature type="transmembrane region" description="Helical" evidence="5">
    <location>
        <begin position="123"/>
        <end position="146"/>
    </location>
</feature>
<protein>
    <submittedName>
        <fullName evidence="7">Ferric reductase-like transmembrane domain-containing protein</fullName>
    </submittedName>
</protein>
<evidence type="ECO:0000256" key="3">
    <source>
        <dbReference type="ARBA" id="ARBA00022989"/>
    </source>
</evidence>
<comment type="caution">
    <text evidence="7">The sequence shown here is derived from an EMBL/GenBank/DDBJ whole genome shotgun (WGS) entry which is preliminary data.</text>
</comment>
<dbReference type="EMBL" id="JAWCUD010000013">
    <property type="protein sequence ID" value="MDU0205231.1"/>
    <property type="molecule type" value="Genomic_DNA"/>
</dbReference>
<evidence type="ECO:0000313" key="8">
    <source>
        <dbReference type="Proteomes" id="UP001260980"/>
    </source>
</evidence>
<evidence type="ECO:0000256" key="4">
    <source>
        <dbReference type="ARBA" id="ARBA00023136"/>
    </source>
</evidence>
<dbReference type="Proteomes" id="UP001260980">
    <property type="component" value="Unassembled WGS sequence"/>
</dbReference>
<name>A0ABU3RMB4_9BACL</name>
<evidence type="ECO:0000313" key="7">
    <source>
        <dbReference type="EMBL" id="MDU0205231.1"/>
    </source>
</evidence>
<proteinExistence type="predicted"/>
<reference evidence="7 8" key="1">
    <citation type="submission" date="2023-10" db="EMBL/GenBank/DDBJ databases">
        <title>Paenibacillus strain PFR10 Genome sequencing and assembly.</title>
        <authorList>
            <person name="Kim I."/>
        </authorList>
    </citation>
    <scope>NUCLEOTIDE SEQUENCE [LARGE SCALE GENOMIC DNA]</scope>
    <source>
        <strain evidence="7 8">PFR10</strain>
    </source>
</reference>
<keyword evidence="3 5" id="KW-1133">Transmembrane helix</keyword>
<feature type="domain" description="Ferric oxidoreductase" evidence="6">
    <location>
        <begin position="17"/>
        <end position="138"/>
    </location>
</feature>
<feature type="transmembrane region" description="Helical" evidence="5">
    <location>
        <begin position="92"/>
        <end position="111"/>
    </location>
</feature>
<feature type="transmembrane region" description="Helical" evidence="5">
    <location>
        <begin position="12"/>
        <end position="33"/>
    </location>
</feature>
<sequence>MIQILLDLPIWMLIRVFGILSYLSLFMGMALGIAYSFPQWKGQTKARLLRSHTYANHLGTCLALLHTVLLVIDTFMPYDWKEILVPFAAKHSAVLSGTGSIAMYGLLLLIFTTDIRQKLKKKLWFAFHLLSYPIFVLSLIHGLFIGTDSSSILIKTMYVITALLLIGLTVLRAVVRPRKQVARTKETYSV</sequence>
<dbReference type="InterPro" id="IPR013130">
    <property type="entry name" value="Fe3_Rdtase_TM_dom"/>
</dbReference>
<evidence type="ECO:0000256" key="2">
    <source>
        <dbReference type="ARBA" id="ARBA00022692"/>
    </source>
</evidence>
<evidence type="ECO:0000256" key="1">
    <source>
        <dbReference type="ARBA" id="ARBA00004141"/>
    </source>
</evidence>
<accession>A0ABU3RMB4</accession>
<evidence type="ECO:0000256" key="5">
    <source>
        <dbReference type="SAM" id="Phobius"/>
    </source>
</evidence>
<keyword evidence="4 5" id="KW-0472">Membrane</keyword>
<keyword evidence="8" id="KW-1185">Reference proteome</keyword>
<comment type="subcellular location">
    <subcellularLocation>
        <location evidence="1">Membrane</location>
        <topology evidence="1">Multi-pass membrane protein</topology>
    </subcellularLocation>
</comment>
<dbReference type="RefSeq" id="WP_315955163.1">
    <property type="nucleotide sequence ID" value="NZ_JAWCUD010000013.1"/>
</dbReference>
<keyword evidence="2 5" id="KW-0812">Transmembrane</keyword>